<dbReference type="EMBL" id="FNVK01000035">
    <property type="protein sequence ID" value="SEG13860.1"/>
    <property type="molecule type" value="Genomic_DNA"/>
</dbReference>
<dbReference type="RefSeq" id="WP_011379976.1">
    <property type="nucleotide sequence ID" value="NC_007614.1"/>
</dbReference>
<reference evidence="3" key="1">
    <citation type="submission" date="2005-08" db="EMBL/GenBank/DDBJ databases">
        <title>Complete sequence of chromosome 1 of Nitrosospira multiformis ATCC 25196.</title>
        <authorList>
            <person name="Copeland A."/>
            <person name="Lucas S."/>
            <person name="Lapidus A."/>
            <person name="Barry K."/>
            <person name="Detter J.C."/>
            <person name="Glavina T."/>
            <person name="Hammon N."/>
            <person name="Israni S."/>
            <person name="Pitluck S."/>
            <person name="Chain P."/>
            <person name="Malfatti S."/>
            <person name="Shin M."/>
            <person name="Vergez L."/>
            <person name="Schmutz J."/>
            <person name="Larimer F."/>
            <person name="Land M."/>
            <person name="Hauser L."/>
            <person name="Kyrpides N."/>
            <person name="Lykidis A."/>
            <person name="Richardson P."/>
        </authorList>
    </citation>
    <scope>NUCLEOTIDE SEQUENCE [LARGE SCALE GENOMIC DNA]</scope>
    <source>
        <strain evidence="3">ATCC 25196 / NCIMB 11849 / C 71</strain>
    </source>
</reference>
<protein>
    <submittedName>
        <fullName evidence="1">Cytochrome c1 signal peptide protein</fullName>
    </submittedName>
</protein>
<evidence type="ECO:0000313" key="4">
    <source>
        <dbReference type="Proteomes" id="UP000236751"/>
    </source>
</evidence>
<sequence length="455" mass="49264">MREMLISRSVISPVLILAGMLLTLSSAEVKAVPSFARQTGMPCSTCHVQAFGPLLTSIGRNFKLSGYTDVNPDRTKFIPITGMIRGSFTHTNNGQLGGAADRFGPNNNATIDEASIFYAGRITSKIGAFAQGTYDGVSNTGALDNTDIRFANGADLAGNRLVYGISVNNNPTVQDLWNTTPAWGFPWASSPLAPTPAAGLFIESLGSQVVGATVYTMWNDMLYVEGGGYTSLPRNIQQGIGTFDAGQNRIDGGAPYGRVALQNNWQGHYGAIGSFGMRANANPQRIQGASTDQYTDFGFDATYQYLANPRHILELNATYIREHRDLNASVGLGFAEKRHGSLDVVRVRSGYTFLQTYSLNLAYAQTSGTRDNVIYSPDPIDGSLSGKPNSQAFTVEVSYIPFGKSTSVLSTFANLKLTAQYIHYFQFNGGFRNYDGFSRNAPGNDTVYLNGWMAF</sequence>
<gene>
    <name evidence="1" type="ordered locus">Nmul_A0618</name>
    <name evidence="2" type="ORF">SAMN05216403_1354</name>
</gene>
<accession>Q2YBE6</accession>
<reference evidence="2 4" key="4">
    <citation type="submission" date="2016-10" db="EMBL/GenBank/DDBJ databases">
        <authorList>
            <person name="de Groot N.N."/>
        </authorList>
    </citation>
    <scope>NUCLEOTIDE SEQUENCE [LARGE SCALE GENOMIC DNA]</scope>
    <source>
        <strain evidence="2 4">Nl13</strain>
    </source>
</reference>
<evidence type="ECO:0000313" key="3">
    <source>
        <dbReference type="Proteomes" id="UP000002718"/>
    </source>
</evidence>
<dbReference type="Proteomes" id="UP000236751">
    <property type="component" value="Unassembled WGS sequence"/>
</dbReference>
<dbReference type="Proteomes" id="UP000002718">
    <property type="component" value="Chromosome"/>
</dbReference>
<keyword evidence="3" id="KW-1185">Reference proteome</keyword>
<proteinExistence type="predicted"/>
<reference evidence="1 3" key="3">
    <citation type="journal article" date="2008" name="Appl. Environ. Microbiol.">
        <title>Complete genome sequence of Nitrosospira multiformis, an ammonia-oxidizing bacterium from the soil environment.</title>
        <authorList>
            <person name="Norton J.M."/>
            <person name="Klotz M.G."/>
            <person name="Stein L.Y."/>
            <person name="Arp D.J."/>
            <person name="Bottomley P.J."/>
            <person name="Chain P.S."/>
            <person name="Hauser L.J."/>
            <person name="Land M.L."/>
            <person name="Larimer F.W."/>
            <person name="Shin M.W."/>
            <person name="Starkenburg S.R."/>
        </authorList>
    </citation>
    <scope>NUCLEOTIDE SEQUENCE [LARGE SCALE GENOMIC DNA]</scope>
    <source>
        <strain evidence="1">ATCC 25196</strain>
        <strain evidence="3">ATCC 25196 / NCIMB 11849 / C 71</strain>
    </source>
</reference>
<dbReference type="HOGENOM" id="CLU_049876_0_0_4"/>
<name>Q2YBE6_NITMU</name>
<dbReference type="KEGG" id="nmu:Nmul_A0618"/>
<reference evidence="1" key="2">
    <citation type="submission" date="2005-08" db="EMBL/GenBank/DDBJ databases">
        <title>Complete sequence of Chromosome 1 of Nitrosospira multiformis ATCC 25196.</title>
        <authorList>
            <consortium name="US DOE Joint Genome Institute"/>
            <person name="Copeland A."/>
            <person name="Lucas S."/>
            <person name="Lapidus A."/>
            <person name="Barry K."/>
            <person name="Detter J.C."/>
            <person name="Glavina T."/>
            <person name="Hammon N."/>
            <person name="Israni S."/>
            <person name="Pitluck S."/>
            <person name="Chain P."/>
            <person name="Malfatti S."/>
            <person name="Shin M."/>
            <person name="Vergez L."/>
            <person name="Schmutz J."/>
            <person name="Larimer F."/>
            <person name="Land M."/>
            <person name="Hauser L."/>
            <person name="Kyrpides N."/>
            <person name="Lykidis A."/>
            <person name="Richardson P."/>
        </authorList>
    </citation>
    <scope>NUCLEOTIDE SEQUENCE</scope>
    <source>
        <strain evidence="1">ATCC 25196</strain>
    </source>
</reference>
<organism evidence="1 3">
    <name type="scientific">Nitrosospira multiformis (strain ATCC 25196 / NCIMB 11849 / C 71)</name>
    <dbReference type="NCBI Taxonomy" id="323848"/>
    <lineage>
        <taxon>Bacteria</taxon>
        <taxon>Pseudomonadati</taxon>
        <taxon>Pseudomonadota</taxon>
        <taxon>Betaproteobacteria</taxon>
        <taxon>Nitrosomonadales</taxon>
        <taxon>Nitrosomonadaceae</taxon>
        <taxon>Nitrosospira</taxon>
    </lineage>
</organism>
<dbReference type="EMBL" id="CP000103">
    <property type="protein sequence ID" value="ABB73925.1"/>
    <property type="molecule type" value="Genomic_DNA"/>
</dbReference>
<dbReference type="eggNOG" id="ENOG502Z9G8">
    <property type="taxonomic scope" value="Bacteria"/>
</dbReference>
<evidence type="ECO:0000313" key="1">
    <source>
        <dbReference type="EMBL" id="ABB73925.1"/>
    </source>
</evidence>
<dbReference type="AlphaFoldDB" id="Q2YBE6"/>
<evidence type="ECO:0000313" key="2">
    <source>
        <dbReference type="EMBL" id="SEG13860.1"/>
    </source>
</evidence>